<accession>A0A4P9XSZ8</accession>
<proteinExistence type="predicted"/>
<dbReference type="OrthoDB" id="416777at2759"/>
<dbReference type="EMBL" id="KZ992593">
    <property type="protein sequence ID" value="RKP08530.1"/>
    <property type="molecule type" value="Genomic_DNA"/>
</dbReference>
<dbReference type="Proteomes" id="UP000271241">
    <property type="component" value="Unassembled WGS sequence"/>
</dbReference>
<name>A0A4P9XSZ8_9FUNG</name>
<gene>
    <name evidence="1" type="ORF">THASP1DRAFT_29664</name>
</gene>
<organism evidence="1 2">
    <name type="scientific">Thamnocephalis sphaerospora</name>
    <dbReference type="NCBI Taxonomy" id="78915"/>
    <lineage>
        <taxon>Eukaryota</taxon>
        <taxon>Fungi</taxon>
        <taxon>Fungi incertae sedis</taxon>
        <taxon>Zoopagomycota</taxon>
        <taxon>Zoopagomycotina</taxon>
        <taxon>Zoopagomycetes</taxon>
        <taxon>Zoopagales</taxon>
        <taxon>Sigmoideomycetaceae</taxon>
        <taxon>Thamnocephalis</taxon>
    </lineage>
</organism>
<sequence>MPTPTETPSTADSWLPTVRASCQRVLDACPADRLDLAAMDAWLAELDTTTTDASPATALQPPPLPLRFETLDDELTVRCLLELLEGELDNSEALVQAASNRSARDTILFGVLSLHISNEQLNAHRLATIPLADVASCFSLPLQREVPHPTLPFVTMGERTPTWECAEHVRKLLTTLGTEAEQAGQATVGALVRQAAERARACQGTAAVFVDELVRLLPSFDDQSILHGQPVFTRSAAQRLAQHLQQHFGNEHNGLFAFAEPKEPGDVGTACHLHRLARSLMARHWLLPAADTIYTTVAGGTTPENDTAAETAATEDASAVETPSSQPDVTIEERAVALALVERAAQRLAHFPWATPARLEGLLLLLLR</sequence>
<reference evidence="2" key="1">
    <citation type="journal article" date="2018" name="Nat. Microbiol.">
        <title>Leveraging single-cell genomics to expand the fungal tree of life.</title>
        <authorList>
            <person name="Ahrendt S.R."/>
            <person name="Quandt C.A."/>
            <person name="Ciobanu D."/>
            <person name="Clum A."/>
            <person name="Salamov A."/>
            <person name="Andreopoulos B."/>
            <person name="Cheng J.F."/>
            <person name="Woyke T."/>
            <person name="Pelin A."/>
            <person name="Henrissat B."/>
            <person name="Reynolds N.K."/>
            <person name="Benny G.L."/>
            <person name="Smith M.E."/>
            <person name="James T.Y."/>
            <person name="Grigoriev I.V."/>
        </authorList>
    </citation>
    <scope>NUCLEOTIDE SEQUENCE [LARGE SCALE GENOMIC DNA]</scope>
    <source>
        <strain evidence="2">RSA 1356</strain>
    </source>
</reference>
<evidence type="ECO:0000313" key="1">
    <source>
        <dbReference type="EMBL" id="RKP08530.1"/>
    </source>
</evidence>
<keyword evidence="2" id="KW-1185">Reference proteome</keyword>
<evidence type="ECO:0000313" key="2">
    <source>
        <dbReference type="Proteomes" id="UP000271241"/>
    </source>
</evidence>
<protein>
    <submittedName>
        <fullName evidence="1">Uncharacterized protein</fullName>
    </submittedName>
</protein>
<dbReference type="AlphaFoldDB" id="A0A4P9XSZ8"/>